<protein>
    <recommendedName>
        <fullName evidence="3">Thiopeptide-type bacteriocin biosynthesis domain-containing protein</fullName>
    </recommendedName>
</protein>
<accession>A0ABX7TKA5</accession>
<evidence type="ECO:0000313" key="2">
    <source>
        <dbReference type="Proteomes" id="UP000663908"/>
    </source>
</evidence>
<dbReference type="EMBL" id="CP071839">
    <property type="protein sequence ID" value="QTD95911.1"/>
    <property type="molecule type" value="Genomic_DNA"/>
</dbReference>
<gene>
    <name evidence="1" type="ORF">S1361_01070</name>
</gene>
<sequence length="242" mass="26280">MPELPELVRVLRAADGIWFFDPAEDSPGPAFALWCRTAPERREEIRTALRAEGAVRIVEERHGERPVVHRGARGFDLSDELAAVSSELAVALTAEGGPADQEALVWAVRHLQHVVGLVPQRDRRAFLFACWQQWSAGLAPEDRVSLGLQAEIEAESVTGQAAAGPRRGPAVSWTRYTERTRAIAADPAFTAQAPGNYLLFRHAHRTHARMGLPLAVEALAARIVRAELDATGAPAAPSLQNA</sequence>
<evidence type="ECO:0000313" key="1">
    <source>
        <dbReference type="EMBL" id="QTD95911.1"/>
    </source>
</evidence>
<evidence type="ECO:0008006" key="3">
    <source>
        <dbReference type="Google" id="ProtNLM"/>
    </source>
</evidence>
<dbReference type="Proteomes" id="UP000663908">
    <property type="component" value="Chromosome"/>
</dbReference>
<name>A0ABX7TKA5_STRCY</name>
<proteinExistence type="predicted"/>
<reference evidence="1 2" key="1">
    <citation type="submission" date="2021-03" db="EMBL/GenBank/DDBJ databases">
        <title>Complete genome sequence of Streptomyces cyanogenus S136, producer of anticancer angucycline landomycin A.</title>
        <authorList>
            <person name="Hrab P."/>
            <person name="Ruckert C."/>
            <person name="Busche T."/>
            <person name="Ostash I."/>
            <person name="Kalinowski J."/>
            <person name="Fedorenko V."/>
            <person name="Yushchuk O."/>
            <person name="Ostash B."/>
        </authorList>
    </citation>
    <scope>NUCLEOTIDE SEQUENCE [LARGE SCALE GENOMIC DNA]</scope>
    <source>
        <strain evidence="1 2">S136</strain>
    </source>
</reference>
<organism evidence="1 2">
    <name type="scientific">Streptomyces cyanogenus</name>
    <dbReference type="NCBI Taxonomy" id="80860"/>
    <lineage>
        <taxon>Bacteria</taxon>
        <taxon>Bacillati</taxon>
        <taxon>Actinomycetota</taxon>
        <taxon>Actinomycetes</taxon>
        <taxon>Kitasatosporales</taxon>
        <taxon>Streptomycetaceae</taxon>
        <taxon>Streptomyces</taxon>
    </lineage>
</organism>
<dbReference type="RefSeq" id="WP_208029975.1">
    <property type="nucleotide sequence ID" value="NZ_CP071839.1"/>
</dbReference>
<keyword evidence="2" id="KW-1185">Reference proteome</keyword>